<dbReference type="KEGG" id="scn:Solca_0970"/>
<dbReference type="Proteomes" id="UP000007590">
    <property type="component" value="Chromosome"/>
</dbReference>
<feature type="domain" description="Secretin/TonB short N-terminal" evidence="9">
    <location>
        <begin position="67"/>
        <end position="118"/>
    </location>
</feature>
<evidence type="ECO:0000256" key="5">
    <source>
        <dbReference type="ARBA" id="ARBA00023136"/>
    </source>
</evidence>
<feature type="chain" id="PRO_5003614363" evidence="8">
    <location>
        <begin position="40"/>
        <end position="1216"/>
    </location>
</feature>
<dbReference type="SMART" id="SM00965">
    <property type="entry name" value="STN"/>
    <property type="match status" value="1"/>
</dbReference>
<dbReference type="OrthoDB" id="9768177at2"/>
<proteinExistence type="inferred from homology"/>
<organism evidence="10 11">
    <name type="scientific">Solitalea canadensis (strain ATCC 29591 / DSM 3403 / JCM 21819 / LMG 8368 / NBRC 15130 / NCIMB 12057 / USAM 9D)</name>
    <name type="common">Flexibacter canadensis</name>
    <dbReference type="NCBI Taxonomy" id="929556"/>
    <lineage>
        <taxon>Bacteria</taxon>
        <taxon>Pseudomonadati</taxon>
        <taxon>Bacteroidota</taxon>
        <taxon>Sphingobacteriia</taxon>
        <taxon>Sphingobacteriales</taxon>
        <taxon>Sphingobacteriaceae</taxon>
        <taxon>Solitalea</taxon>
    </lineage>
</organism>
<protein>
    <submittedName>
        <fullName evidence="10">TonB-linked outer membrane protein, SusC/RagA family</fullName>
    </submittedName>
</protein>
<keyword evidence="11" id="KW-1185">Reference proteome</keyword>
<dbReference type="InterPro" id="IPR011662">
    <property type="entry name" value="Secretin/TonB_short_N"/>
</dbReference>
<comment type="similarity">
    <text evidence="7">Belongs to the TonB-dependent receptor family.</text>
</comment>
<dbReference type="Pfam" id="PF07715">
    <property type="entry name" value="Plug"/>
    <property type="match status" value="1"/>
</dbReference>
<keyword evidence="6 7" id="KW-0998">Cell outer membrane</keyword>
<dbReference type="HOGENOM" id="CLU_004317_0_1_10"/>
<dbReference type="SUPFAM" id="SSF49464">
    <property type="entry name" value="Carboxypeptidase regulatory domain-like"/>
    <property type="match status" value="1"/>
</dbReference>
<evidence type="ECO:0000313" key="11">
    <source>
        <dbReference type="Proteomes" id="UP000007590"/>
    </source>
</evidence>
<dbReference type="AlphaFoldDB" id="H8KPX3"/>
<keyword evidence="8" id="KW-0732">Signal</keyword>
<dbReference type="InterPro" id="IPR039426">
    <property type="entry name" value="TonB-dep_rcpt-like"/>
</dbReference>
<sequence length="1216" mass="135938">MKKSYEEIIHVKNKPKNPLKRKTGLLLLCFMLFSFNLLAQSAEKVSLSVKNVKIPKALDALKKQVPFHLVYNLEELNKHPGVTVNAKSQPLDQVLNELLQGTGLEFTYQKNIIIIGPKETQQNLSGNKIDVKGRVVDEEAQPLAGTTVNIKGSSRSTLTNSNGEFSLSNLDENTTLMVSFLGFTTKELKAREINANGSMKTIQLKTAVAGLTEVSVVSTGYQNIKRSQVAGSYATIDRTTYLQTVPVNGNIINNMEGRMSGLMLNLNQSRSKWSDPNNTSPFTIRGVSTFQAIKKPLIVLNGYPSEVDIETINPYDIESITVLKDAASAAIYGVRASNGVIVINTRKGIENGKPAINFTTALTVMPKPDYSKLNLLTGKNYVDFEKATGINDIENNFMSKDFIDMMNGTYTPVFSITDDLYNGRITQEEADRLYANMAAYDNTEDYKRLFLQNQFLQNYNLNVSGGSPNTTYFVGVNYVNNNGSEKNSNYNKTTVNYKGSFSFSKKINLDVQSIYSNMNSKAAAIPDYFQLKPYQRFQDENGNALPTYFSPFNESYFGFGQSYGTISAARNQENMAMGLYDEFYYPYQEMNESSTTTKSNIYRVQGNLKATIANGLNLELGGVFEKEADNYENYASENAYQTRLMLNYFARKDPASGRPIFGVPQGGVKKTNTNDISSYTLRAQLTYNKTLAQKHDISLLGGFEQRRITSSANLNTAFGYNNKTLTIKPVDLTLLSNYNYSPEYFDVIVPALSYAFDQTQLTDFFNELYADDRFLSFYANGAYTYDERYTLTGSLRIDQSNLFGTDPKFRYTPLWSTGVSWSLDKENFLKESTLINELKLRVAVGYNGNIIKRSGPFNFLTSSVNTYLSNPTVGYAISAPRNNELRWEKTLNFNTGVDFAIADRRLSGTVDFYIKRGEDIFSPIESDPTLGFTNLLTNNASVENRGVDIMLSTINVKSRNFSWQTQLTGSFNKSKVLNVKNKFNGFFNFSRAGGAENIEGHPMNSVLTLDYAGLNGLGQPTVRDENGNIIVLSYSPKMDIPFSALRFAGVNDPKYAIGFNNQFSLGDFSLSALLMYYGGHVGLIAPPSVFDDRPVDGMQNMWSKPGDELHTDIPGLSPAYGSPKYFDNRQAYNRGQKFVRKLDYIALRDVTLTYKMKDKLSQKMGMNNTRLILQVQNPVKHVFSGNDVDPESLDFVSGKRGLPVVSAFTFSLSTNF</sequence>
<dbReference type="InterPro" id="IPR023997">
    <property type="entry name" value="TonB-dep_OMP_SusC/RagA_CS"/>
</dbReference>
<evidence type="ECO:0000256" key="1">
    <source>
        <dbReference type="ARBA" id="ARBA00004571"/>
    </source>
</evidence>
<dbReference type="InterPro" id="IPR037066">
    <property type="entry name" value="Plug_dom_sf"/>
</dbReference>
<dbReference type="RefSeq" id="WP_014679310.1">
    <property type="nucleotide sequence ID" value="NC_017770.1"/>
</dbReference>
<reference evidence="10" key="1">
    <citation type="submission" date="2012-02" db="EMBL/GenBank/DDBJ databases">
        <title>The complete genome of Solitalea canadensis DSM 3403.</title>
        <authorList>
            <consortium name="US DOE Joint Genome Institute (JGI-PGF)"/>
            <person name="Lucas S."/>
            <person name="Copeland A."/>
            <person name="Lapidus A."/>
            <person name="Glavina del Rio T."/>
            <person name="Dalin E."/>
            <person name="Tice H."/>
            <person name="Bruce D."/>
            <person name="Goodwin L."/>
            <person name="Pitluck S."/>
            <person name="Peters L."/>
            <person name="Ovchinnikova G."/>
            <person name="Lu M."/>
            <person name="Kyrpides N."/>
            <person name="Mavromatis K."/>
            <person name="Ivanova N."/>
            <person name="Brettin T."/>
            <person name="Detter J.C."/>
            <person name="Han C."/>
            <person name="Larimer F."/>
            <person name="Land M."/>
            <person name="Hauser L."/>
            <person name="Markowitz V."/>
            <person name="Cheng J.-F."/>
            <person name="Hugenholtz P."/>
            <person name="Woyke T."/>
            <person name="Wu D."/>
            <person name="Spring S."/>
            <person name="Schroeder M."/>
            <person name="Kopitz M."/>
            <person name="Brambilla E."/>
            <person name="Klenk H.-P."/>
            <person name="Eisen J.A."/>
        </authorList>
    </citation>
    <scope>NUCLEOTIDE SEQUENCE</scope>
    <source>
        <strain evidence="10">DSM 3403</strain>
    </source>
</reference>
<evidence type="ECO:0000256" key="4">
    <source>
        <dbReference type="ARBA" id="ARBA00022692"/>
    </source>
</evidence>
<dbReference type="NCBIfam" id="TIGR04057">
    <property type="entry name" value="SusC_RagA_signa"/>
    <property type="match status" value="1"/>
</dbReference>
<dbReference type="Gene3D" id="2.40.170.20">
    <property type="entry name" value="TonB-dependent receptor, beta-barrel domain"/>
    <property type="match status" value="1"/>
</dbReference>
<name>H8KPX3_SOLCM</name>
<comment type="subcellular location">
    <subcellularLocation>
        <location evidence="1 7">Cell outer membrane</location>
        <topology evidence="1 7">Multi-pass membrane protein</topology>
    </subcellularLocation>
</comment>
<dbReference type="InterPro" id="IPR023996">
    <property type="entry name" value="TonB-dep_OMP_SusC/RagA"/>
</dbReference>
<gene>
    <name evidence="10" type="ordered locus">Solca_0970</name>
</gene>
<keyword evidence="3 7" id="KW-1134">Transmembrane beta strand</keyword>
<dbReference type="EMBL" id="CP003349">
    <property type="protein sequence ID" value="AFD06082.1"/>
    <property type="molecule type" value="Genomic_DNA"/>
</dbReference>
<dbReference type="Gene3D" id="2.60.40.1120">
    <property type="entry name" value="Carboxypeptidase-like, regulatory domain"/>
    <property type="match status" value="1"/>
</dbReference>
<dbReference type="Pfam" id="PF13715">
    <property type="entry name" value="CarbopepD_reg_2"/>
    <property type="match status" value="1"/>
</dbReference>
<dbReference type="PROSITE" id="PS52016">
    <property type="entry name" value="TONB_DEPENDENT_REC_3"/>
    <property type="match status" value="1"/>
</dbReference>
<evidence type="ECO:0000256" key="7">
    <source>
        <dbReference type="PROSITE-ProRule" id="PRU01360"/>
    </source>
</evidence>
<dbReference type="InterPro" id="IPR036942">
    <property type="entry name" value="Beta-barrel_TonB_sf"/>
</dbReference>
<dbReference type="InterPro" id="IPR012910">
    <property type="entry name" value="Plug_dom"/>
</dbReference>
<evidence type="ECO:0000256" key="8">
    <source>
        <dbReference type="SAM" id="SignalP"/>
    </source>
</evidence>
<evidence type="ECO:0000259" key="9">
    <source>
        <dbReference type="SMART" id="SM00965"/>
    </source>
</evidence>
<dbReference type="Pfam" id="PF07660">
    <property type="entry name" value="STN"/>
    <property type="match status" value="1"/>
</dbReference>
<dbReference type="Gene3D" id="2.170.130.10">
    <property type="entry name" value="TonB-dependent receptor, plug domain"/>
    <property type="match status" value="1"/>
</dbReference>
<accession>H8KPX3</accession>
<keyword evidence="4 7" id="KW-0812">Transmembrane</keyword>
<dbReference type="eggNOG" id="COG1629">
    <property type="taxonomic scope" value="Bacteria"/>
</dbReference>
<keyword evidence="2 7" id="KW-0813">Transport</keyword>
<keyword evidence="5 7" id="KW-0472">Membrane</keyword>
<dbReference type="NCBIfam" id="TIGR04056">
    <property type="entry name" value="OMP_RagA_SusC"/>
    <property type="match status" value="1"/>
</dbReference>
<dbReference type="InterPro" id="IPR008969">
    <property type="entry name" value="CarboxyPept-like_regulatory"/>
</dbReference>
<evidence type="ECO:0000256" key="3">
    <source>
        <dbReference type="ARBA" id="ARBA00022452"/>
    </source>
</evidence>
<evidence type="ECO:0000256" key="6">
    <source>
        <dbReference type="ARBA" id="ARBA00023237"/>
    </source>
</evidence>
<evidence type="ECO:0000313" key="10">
    <source>
        <dbReference type="EMBL" id="AFD06082.1"/>
    </source>
</evidence>
<dbReference type="GO" id="GO:0009279">
    <property type="term" value="C:cell outer membrane"/>
    <property type="evidence" value="ECO:0007669"/>
    <property type="project" value="UniProtKB-SubCell"/>
</dbReference>
<dbReference type="STRING" id="929556.Solca_0970"/>
<dbReference type="SUPFAM" id="SSF56935">
    <property type="entry name" value="Porins"/>
    <property type="match status" value="1"/>
</dbReference>
<feature type="signal peptide" evidence="8">
    <location>
        <begin position="1"/>
        <end position="39"/>
    </location>
</feature>
<evidence type="ECO:0000256" key="2">
    <source>
        <dbReference type="ARBA" id="ARBA00022448"/>
    </source>
</evidence>